<dbReference type="EMBL" id="JAQQWL010000005">
    <property type="protein sequence ID" value="KAK8073558.1"/>
    <property type="molecule type" value="Genomic_DNA"/>
</dbReference>
<evidence type="ECO:0000313" key="2">
    <source>
        <dbReference type="Proteomes" id="UP001480595"/>
    </source>
</evidence>
<organism evidence="1 2">
    <name type="scientific">Apiospora phragmitis</name>
    <dbReference type="NCBI Taxonomy" id="2905665"/>
    <lineage>
        <taxon>Eukaryota</taxon>
        <taxon>Fungi</taxon>
        <taxon>Dikarya</taxon>
        <taxon>Ascomycota</taxon>
        <taxon>Pezizomycotina</taxon>
        <taxon>Sordariomycetes</taxon>
        <taxon>Xylariomycetidae</taxon>
        <taxon>Amphisphaeriales</taxon>
        <taxon>Apiosporaceae</taxon>
        <taxon>Apiospora</taxon>
    </lineage>
</organism>
<name>A0ABR1VQM6_9PEZI</name>
<dbReference type="Proteomes" id="UP001480595">
    <property type="component" value="Unassembled WGS sequence"/>
</dbReference>
<gene>
    <name evidence="1" type="ORF">PG994_004457</name>
</gene>
<dbReference type="RefSeq" id="XP_066718033.1">
    <property type="nucleotide sequence ID" value="XM_066855866.1"/>
</dbReference>
<proteinExistence type="predicted"/>
<dbReference type="GeneID" id="92088929"/>
<evidence type="ECO:0000313" key="1">
    <source>
        <dbReference type="EMBL" id="KAK8073558.1"/>
    </source>
</evidence>
<keyword evidence="2" id="KW-1185">Reference proteome</keyword>
<reference evidence="1 2" key="1">
    <citation type="submission" date="2023-01" db="EMBL/GenBank/DDBJ databases">
        <title>Analysis of 21 Apiospora genomes using comparative genomics revels a genus with tremendous synthesis potential of carbohydrate active enzymes and secondary metabolites.</title>
        <authorList>
            <person name="Sorensen T."/>
        </authorList>
    </citation>
    <scope>NUCLEOTIDE SEQUENCE [LARGE SCALE GENOMIC DNA]</scope>
    <source>
        <strain evidence="1 2">CBS 135458</strain>
    </source>
</reference>
<protein>
    <submittedName>
        <fullName evidence="1">Uncharacterized protein</fullName>
    </submittedName>
</protein>
<comment type="caution">
    <text evidence="1">The sequence shown here is derived from an EMBL/GenBank/DDBJ whole genome shotgun (WGS) entry which is preliminary data.</text>
</comment>
<sequence length="215" mass="23343">MFPVKLETSKAASSSSFPGKAATTILSTTGAIRQALAADAESFSLEKATRPGWLAIIDHSVPVNGTHAWALWNCLSPRLPPHPPNRAVRKIAAGAVKDPGTNTWPTRLAAAARLQRQRTRRLRPPPFFDVALAQYCGGKPDLAALSGFLPLCVSSIRTWESVFNAPSESLHAKKPPDRLVLLDSFTHEVLRTRGDPLACVRQTTRPSKSGRTSYQ</sequence>
<accession>A0ABR1VQM6</accession>